<evidence type="ECO:0008006" key="3">
    <source>
        <dbReference type="Google" id="ProtNLM"/>
    </source>
</evidence>
<dbReference type="Proteomes" id="UP000265715">
    <property type="component" value="Unassembled WGS sequence"/>
</dbReference>
<evidence type="ECO:0000313" key="1">
    <source>
        <dbReference type="EMBL" id="RIH81526.1"/>
    </source>
</evidence>
<dbReference type="OrthoDB" id="33935at2"/>
<organism evidence="1 2">
    <name type="scientific">Calidithermus terrae</name>
    <dbReference type="NCBI Taxonomy" id="1408545"/>
    <lineage>
        <taxon>Bacteria</taxon>
        <taxon>Thermotogati</taxon>
        <taxon>Deinococcota</taxon>
        <taxon>Deinococci</taxon>
        <taxon>Thermales</taxon>
        <taxon>Thermaceae</taxon>
        <taxon>Calidithermus</taxon>
    </lineage>
</organism>
<dbReference type="SUPFAM" id="SSF51126">
    <property type="entry name" value="Pectin lyase-like"/>
    <property type="match status" value="1"/>
</dbReference>
<reference evidence="1 2" key="1">
    <citation type="submission" date="2018-08" db="EMBL/GenBank/DDBJ databases">
        <title>Meiothermus terrae DSM 26712 genome sequencing project.</title>
        <authorList>
            <person name="Da Costa M.S."/>
            <person name="Albuquerque L."/>
            <person name="Raposo P."/>
            <person name="Froufe H.J.C."/>
            <person name="Barroso C.S."/>
            <person name="Egas C."/>
        </authorList>
    </citation>
    <scope>NUCLEOTIDE SEQUENCE [LARGE SCALE GENOMIC DNA]</scope>
    <source>
        <strain evidence="1 2">DSM 26712</strain>
    </source>
</reference>
<sequence length="444" mass="47873">MSVAVKTCVFLALALVLGLRAVLGQGVPAGKPGVGVPRVAVDYRSTVDAWWANHPLNPAAPGGIPVGGVRPFPRVVEIGPEQSIQDVIDRYRDSGVTIKLRPGVYRQSFVTRGFSNLQLVADEPGTVRIQGRALLSGGYGAIPKGAKEAAIKTYIDFVNCIVKDYDPNHDLCRRTAQNRPGNLYLKNLTFDGYGQIPTPLLTVAAVRDVVLDNLTFTGSTLNLDPGIHHPGLVSGHAMIDNVWIRGGSFEGQSPYAVYLDGLHGGGVIGATFASSFGSGGLLFLTNDDFSQDLDRPANGIQKHEQRNGQFIVAEGNTFGGTHTAVGFTAEQVLVQNNEVTRRVEWFTQNDGRCSNRWGTFIYPNVGHIIRNNRVNYATGFHLIDANTAAGNCENRAFGQVGRYTLEGNKIRTLGPEGLVGLVGPKEYVQGPNVVRENCVGKECY</sequence>
<dbReference type="AlphaFoldDB" id="A0A399ECJ9"/>
<evidence type="ECO:0000313" key="2">
    <source>
        <dbReference type="Proteomes" id="UP000265715"/>
    </source>
</evidence>
<dbReference type="InterPro" id="IPR011050">
    <property type="entry name" value="Pectin_lyase_fold/virulence"/>
</dbReference>
<protein>
    <recommendedName>
        <fullName evidence="3">Right handed beta helix region</fullName>
    </recommendedName>
</protein>
<name>A0A399ECJ9_9DEIN</name>
<keyword evidence="2" id="KW-1185">Reference proteome</keyword>
<gene>
    <name evidence="1" type="ORF">Mterra_03107</name>
</gene>
<accession>A0A399ECJ9</accession>
<comment type="caution">
    <text evidence="1">The sequence shown here is derived from an EMBL/GenBank/DDBJ whole genome shotgun (WGS) entry which is preliminary data.</text>
</comment>
<dbReference type="EMBL" id="QXDL01000167">
    <property type="protein sequence ID" value="RIH81526.1"/>
    <property type="molecule type" value="Genomic_DNA"/>
</dbReference>
<dbReference type="Gene3D" id="2.160.20.10">
    <property type="entry name" value="Single-stranded right-handed beta-helix, Pectin lyase-like"/>
    <property type="match status" value="1"/>
</dbReference>
<dbReference type="InterPro" id="IPR012334">
    <property type="entry name" value="Pectin_lyas_fold"/>
</dbReference>
<proteinExistence type="predicted"/>
<dbReference type="RefSeq" id="WP_119316057.1">
    <property type="nucleotide sequence ID" value="NZ_QXDL01000167.1"/>
</dbReference>